<keyword evidence="1" id="KW-1133">Transmembrane helix</keyword>
<dbReference type="Gene3D" id="3.30.2090.10">
    <property type="entry name" value="Multidrug efflux transporter AcrB TolC docking domain, DN and DC subdomains"/>
    <property type="match status" value="2"/>
</dbReference>
<protein>
    <submittedName>
        <fullName evidence="2">Efflux RND transporter permease subunit</fullName>
    </submittedName>
</protein>
<feature type="transmembrane region" description="Helical" evidence="1">
    <location>
        <begin position="885"/>
        <end position="903"/>
    </location>
</feature>
<organism evidence="2 3">
    <name type="scientific">Dyella koreensis</name>
    <dbReference type="NCBI Taxonomy" id="311235"/>
    <lineage>
        <taxon>Bacteria</taxon>
        <taxon>Pseudomonadati</taxon>
        <taxon>Pseudomonadota</taxon>
        <taxon>Gammaproteobacteria</taxon>
        <taxon>Lysobacterales</taxon>
        <taxon>Rhodanobacteraceae</taxon>
        <taxon>Dyella</taxon>
    </lineage>
</organism>
<dbReference type="PANTHER" id="PTHR32063:SF4">
    <property type="entry name" value="SLR6043 PROTEIN"/>
    <property type="match status" value="1"/>
</dbReference>
<dbReference type="SUPFAM" id="SSF82866">
    <property type="entry name" value="Multidrug efflux transporter AcrB transmembrane domain"/>
    <property type="match status" value="2"/>
</dbReference>
<dbReference type="Pfam" id="PF00873">
    <property type="entry name" value="ACR_tran"/>
    <property type="match status" value="1"/>
</dbReference>
<evidence type="ECO:0000256" key="1">
    <source>
        <dbReference type="SAM" id="Phobius"/>
    </source>
</evidence>
<dbReference type="Proteomes" id="UP001620408">
    <property type="component" value="Unassembled WGS sequence"/>
</dbReference>
<feature type="transmembrane region" description="Helical" evidence="1">
    <location>
        <begin position="441"/>
        <end position="461"/>
    </location>
</feature>
<dbReference type="SUPFAM" id="SSF82693">
    <property type="entry name" value="Multidrug efflux transporter AcrB pore domain, PN1, PN2, PC1 and PC2 subdomains"/>
    <property type="match status" value="2"/>
</dbReference>
<dbReference type="Gene3D" id="3.30.70.1320">
    <property type="entry name" value="Multidrug efflux transporter AcrB pore domain like"/>
    <property type="match status" value="1"/>
</dbReference>
<reference evidence="2 3" key="1">
    <citation type="submission" date="2020-10" db="EMBL/GenBank/DDBJ databases">
        <title>Phylogeny of dyella-like bacteria.</title>
        <authorList>
            <person name="Fu J."/>
        </authorList>
    </citation>
    <scope>NUCLEOTIDE SEQUENCE [LARGE SCALE GENOMIC DNA]</scope>
    <source>
        <strain evidence="2 3">BB4</strain>
    </source>
</reference>
<keyword evidence="1" id="KW-0812">Transmembrane</keyword>
<proteinExistence type="predicted"/>
<name>A0ABW8K2D4_9GAMM</name>
<accession>A0ABW8K2D4</accession>
<dbReference type="SUPFAM" id="SSF82714">
    <property type="entry name" value="Multidrug efflux transporter AcrB TolC docking domain, DN and DC subdomains"/>
    <property type="match status" value="2"/>
</dbReference>
<dbReference type="Gene3D" id="3.30.70.1430">
    <property type="entry name" value="Multidrug efflux transporter AcrB pore domain"/>
    <property type="match status" value="2"/>
</dbReference>
<dbReference type="PANTHER" id="PTHR32063">
    <property type="match status" value="1"/>
</dbReference>
<comment type="caution">
    <text evidence="2">The sequence shown here is derived from an EMBL/GenBank/DDBJ whole genome shotgun (WGS) entry which is preliminary data.</text>
</comment>
<dbReference type="PRINTS" id="PR00702">
    <property type="entry name" value="ACRIFLAVINRP"/>
</dbReference>
<gene>
    <name evidence="2" type="ORF">ISS97_07250</name>
</gene>
<feature type="transmembrane region" description="Helical" evidence="1">
    <location>
        <begin position="389"/>
        <end position="408"/>
    </location>
</feature>
<evidence type="ECO:0000313" key="2">
    <source>
        <dbReference type="EMBL" id="MFK2917053.1"/>
    </source>
</evidence>
<keyword evidence="3" id="KW-1185">Reference proteome</keyword>
<feature type="transmembrane region" description="Helical" evidence="1">
    <location>
        <begin position="363"/>
        <end position="383"/>
    </location>
</feature>
<feature type="transmembrane region" description="Helical" evidence="1">
    <location>
        <begin position="339"/>
        <end position="356"/>
    </location>
</feature>
<feature type="transmembrane region" description="Helical" evidence="1">
    <location>
        <begin position="473"/>
        <end position="496"/>
    </location>
</feature>
<feature type="transmembrane region" description="Helical" evidence="1">
    <location>
        <begin position="909"/>
        <end position="926"/>
    </location>
</feature>
<feature type="transmembrane region" description="Helical" evidence="1">
    <location>
        <begin position="960"/>
        <end position="979"/>
    </location>
</feature>
<feature type="transmembrane region" description="Helical" evidence="1">
    <location>
        <begin position="860"/>
        <end position="878"/>
    </location>
</feature>
<dbReference type="InterPro" id="IPR027463">
    <property type="entry name" value="AcrB_DN_DC_subdom"/>
</dbReference>
<dbReference type="Gene3D" id="1.20.1640.10">
    <property type="entry name" value="Multidrug efflux transporter AcrB transmembrane domain"/>
    <property type="match status" value="2"/>
</dbReference>
<dbReference type="InterPro" id="IPR001036">
    <property type="entry name" value="Acrflvin-R"/>
</dbReference>
<keyword evidence="1" id="KW-0472">Membrane</keyword>
<evidence type="ECO:0000313" key="3">
    <source>
        <dbReference type="Proteomes" id="UP001620408"/>
    </source>
</evidence>
<feature type="transmembrane region" description="Helical" evidence="1">
    <location>
        <begin position="991"/>
        <end position="1015"/>
    </location>
</feature>
<feature type="transmembrane region" description="Helical" evidence="1">
    <location>
        <begin position="528"/>
        <end position="547"/>
    </location>
</feature>
<dbReference type="EMBL" id="JADIKD010000008">
    <property type="protein sequence ID" value="MFK2917053.1"/>
    <property type="molecule type" value="Genomic_DNA"/>
</dbReference>
<dbReference type="Gene3D" id="3.30.70.1440">
    <property type="entry name" value="Multidrug efflux transporter AcrB pore domain"/>
    <property type="match status" value="1"/>
</dbReference>
<sequence length="1040" mass="109953">MLVAIIRTALRHPYWVALLAVLLLIFGVNHLTVASYDVFPEFVPAQITIQVESPGFTALQVEQRVTQPIENAVNGGTDVDVVRSQSIQGLAVITVVFKEGSDPFRDRQLLAERVTEAATRLPQGVQTPALSPMVSSTMDMLKFGLLSDKLDPIALRSLADWTIKPRLLAVAGVADATVFGGGVREWQVRVHPDRLAAFGLTLEDVRLAAASASGVRGAGYVDTPAQRVVLEADGTLSDPGQLARAVITQHAGRNVTLGDVADVAEHAAPAFGDSRIMGKPGVLVALNSQYGANTLEVTHAVEAALEDLKPMLKEQGVTLVPSLHRPATFVEVALKNMRGALLLGALLVLVVLVLFLRDWRTALISFLSIPLSLAVAVMLFPWLGWTVNTMTLGGLAVALGVVVDDAIIDVENITRRLRQAGKAAPRLPVILGASIEVRRPVVLATLVVGLVFLPILLLPGLQGSFFAPLAGAFLLATFASLLVALTVTPALCLLLLRPDQRHREPRWLKRMKLAQHRLLERALPHGRALLIGALLLGAAAVVALPFFGASLLPEFREGHFVLQVMGPSGTSIEEMDRLGESISKDVLAIPGVATVSQQVGRAEAVQDTWPPNQSEFHVELKPGLAANDQIRIEKALKDALDSYPGLSSEVVTFLGDRIGESLSGETAPVSVSIYGNDLDTLDQLAAQVKQTMQQVPGAGGVRLAEAPTVPTLRIAPDPVRLAAYGLRMTDVLDAVAASHQGVVAGEVFSGVQPIAIRLQLDPATQKDPEAVGQLLLRSPAGRNVTLASVADTDLVDGRANVSHEGGRRRLVLAVTPTATDVVGFVAQAQAALEKSIKLPAGYYLEFGGAAQGAVQARHDLLLHGGLAGVGILALLMMAFPDRRSVALILANVPFALVGGVIAAAVTGGVLSIGALVGFVTLFGISARNTIMLISHYEHLVEEEGVHWNRFTVLRGARERLTPILMTALVTALGLLPLALGNGEPGREVEGPMAIVILGGLATSTLLNLLVMPALAGRYLRLEAKKATAVASGEATLPTHG</sequence>
<dbReference type="RefSeq" id="WP_379986934.1">
    <property type="nucleotide sequence ID" value="NZ_JADIKD010000008.1"/>
</dbReference>